<keyword evidence="5" id="KW-1185">Reference proteome</keyword>
<gene>
    <name evidence="2" type="ORF">AVL59_26550</name>
    <name evidence="3" type="ORF">J2Z21_000128</name>
</gene>
<dbReference type="OrthoDB" id="5572373at2"/>
<evidence type="ECO:0008006" key="6">
    <source>
        <dbReference type="Google" id="ProtNLM"/>
    </source>
</evidence>
<evidence type="ECO:0000313" key="5">
    <source>
        <dbReference type="Proteomes" id="UP001519309"/>
    </source>
</evidence>
<evidence type="ECO:0000313" key="4">
    <source>
        <dbReference type="Proteomes" id="UP000092659"/>
    </source>
</evidence>
<dbReference type="Proteomes" id="UP001519309">
    <property type="component" value="Unassembled WGS sequence"/>
</dbReference>
<dbReference type="KEGG" id="sgs:AVL59_26550"/>
<dbReference type="RefSeq" id="WP_067317804.1">
    <property type="nucleotide sequence ID" value="NZ_CP016279.1"/>
</dbReference>
<dbReference type="EMBL" id="CP016279">
    <property type="protein sequence ID" value="ANP56796.1"/>
    <property type="molecule type" value="Genomic_DNA"/>
</dbReference>
<protein>
    <recommendedName>
        <fullName evidence="6">Knr4/Smi1-like domain-containing protein</fullName>
    </recommendedName>
</protein>
<name>A0A1B1BD90_9ACTN</name>
<evidence type="ECO:0000313" key="3">
    <source>
        <dbReference type="EMBL" id="MBP2047206.1"/>
    </source>
</evidence>
<accession>A0A1B1BD90</accession>
<evidence type="ECO:0000256" key="1">
    <source>
        <dbReference type="SAM" id="MobiDB-lite"/>
    </source>
</evidence>
<dbReference type="EMBL" id="JAGGLP010000001">
    <property type="protein sequence ID" value="MBP2047206.1"/>
    <property type="molecule type" value="Genomic_DNA"/>
</dbReference>
<sequence length="399" mass="44700">MTVDPAEFAEPHAQRPPSPVAVDWPAVKQWLGTRLPADYKRLADRYGPVDFGEFLWIHVPCVRAGRFDYGQWLRDTHRTARIKARHLPEDERPLLHPEPGGLLAWGHSRDGDVLFWDTSTSDDPDEWTVVVTHQGAVPGSGLLPWHRYDLTLTGYLRHTVRDAWELPSPPGPLMGPLPGTLARTAFLDTAEPWTAPAPVPPRLTEAERRVALETGTGLEALRLLTTPPARPRLGDGTWEWLFEQLGTALPAEYVRLTETYGSGCWSGWLRFPEPLRTTAPRLTAFVDETLDAYESLKSGHPQWYPLATFPAPGGFLPFADSIDGDYLGWLTEGDRPDDWPLVFWPRHANQGPPLEQGLIDTLLAWQRGRLSTAGLCVLDQDDDPVEFARFEAFGEEDGD</sequence>
<dbReference type="AlphaFoldDB" id="A0A1B1BD90"/>
<dbReference type="Proteomes" id="UP000092659">
    <property type="component" value="Chromosome"/>
</dbReference>
<feature type="region of interest" description="Disordered" evidence="1">
    <location>
        <begin position="1"/>
        <end position="20"/>
    </location>
</feature>
<reference evidence="2 4" key="1">
    <citation type="submission" date="2016-06" db="EMBL/GenBank/DDBJ databases">
        <title>Complete genome sequence of Streptomyces griseochromogenes ATCC 14511, the Blasticidin S producer.</title>
        <authorList>
            <person name="Wu L."/>
        </authorList>
    </citation>
    <scope>NUCLEOTIDE SEQUENCE [LARGE SCALE GENOMIC DNA]</scope>
    <source>
        <strain evidence="2 4">ATCC 14511</strain>
    </source>
</reference>
<organism evidence="2 4">
    <name type="scientific">Streptomyces griseochromogenes</name>
    <dbReference type="NCBI Taxonomy" id="68214"/>
    <lineage>
        <taxon>Bacteria</taxon>
        <taxon>Bacillati</taxon>
        <taxon>Actinomycetota</taxon>
        <taxon>Actinomycetes</taxon>
        <taxon>Kitasatosporales</taxon>
        <taxon>Streptomycetaceae</taxon>
        <taxon>Streptomyces</taxon>
    </lineage>
</organism>
<dbReference type="STRING" id="68214.AVL59_26550"/>
<dbReference type="InterPro" id="IPR037883">
    <property type="entry name" value="Knr4/Smi1-like_sf"/>
</dbReference>
<reference evidence="3 5" key="2">
    <citation type="submission" date="2021-03" db="EMBL/GenBank/DDBJ databases">
        <title>Genomic Encyclopedia of Type Strains, Phase IV (KMG-IV): sequencing the most valuable type-strain genomes for metagenomic binning, comparative biology and taxonomic classification.</title>
        <authorList>
            <person name="Goeker M."/>
        </authorList>
    </citation>
    <scope>NUCLEOTIDE SEQUENCE [LARGE SCALE GENOMIC DNA]</scope>
    <source>
        <strain evidence="3 5">DSM 40499</strain>
    </source>
</reference>
<dbReference type="SUPFAM" id="SSF160631">
    <property type="entry name" value="SMI1/KNR4-like"/>
    <property type="match status" value="2"/>
</dbReference>
<proteinExistence type="predicted"/>
<evidence type="ECO:0000313" key="2">
    <source>
        <dbReference type="EMBL" id="ANP56796.1"/>
    </source>
</evidence>